<proteinExistence type="predicted"/>
<protein>
    <submittedName>
        <fullName evidence="1">Uncharacterized protein</fullName>
    </submittedName>
</protein>
<organism evidence="1 2">
    <name type="scientific">Acinetobacter haemolyticus</name>
    <dbReference type="NCBI Taxonomy" id="29430"/>
    <lineage>
        <taxon>Bacteria</taxon>
        <taxon>Pseudomonadati</taxon>
        <taxon>Pseudomonadota</taxon>
        <taxon>Gammaproteobacteria</taxon>
        <taxon>Moraxellales</taxon>
        <taxon>Moraxellaceae</taxon>
        <taxon>Acinetobacter</taxon>
    </lineage>
</organism>
<dbReference type="Proteomes" id="UP000451048">
    <property type="component" value="Unassembled WGS sequence"/>
</dbReference>
<accession>A0AAJ3DAC5</accession>
<evidence type="ECO:0000313" key="2">
    <source>
        <dbReference type="Proteomes" id="UP000451048"/>
    </source>
</evidence>
<dbReference type="RefSeq" id="WP_161404869.1">
    <property type="nucleotide sequence ID" value="NZ_WTTO01000029.1"/>
</dbReference>
<name>A0AAJ3DAC5_ACIHA</name>
<dbReference type="EMBL" id="WTTO01000029">
    <property type="protein sequence ID" value="NAR73933.1"/>
    <property type="molecule type" value="Genomic_DNA"/>
</dbReference>
<dbReference type="AlphaFoldDB" id="A0AAJ3DAC5"/>
<sequence length="115" mass="13495">MKIIYEDERFYIETHHEIQVDKVEEQNIDFWLTVNGKTFSGSAFALANIQYLMTKDNRMGESAFGSYFGCADMLILKEMTVECLVKAIKDILNNQSLDIEKIFTRWCFKKYADIK</sequence>
<reference evidence="1 2" key="1">
    <citation type="submission" date="2019-12" db="EMBL/GenBank/DDBJ databases">
        <title>Acinetobacter haemolyticus comparative genomics.</title>
        <authorList>
            <person name="Castro-Jaimes S."/>
            <person name="Bello-Lopez E."/>
            <person name="Velazquez-Acosta C."/>
            <person name="Volkow-Fernandez P."/>
            <person name="Lozano-Zarain P."/>
            <person name="Castillo Ramirez S."/>
            <person name="Cevallos M.A."/>
        </authorList>
    </citation>
    <scope>NUCLEOTIDE SEQUENCE [LARGE SCALE GENOMIC DNA]</scope>
    <source>
        <strain evidence="1 2">AN10</strain>
    </source>
</reference>
<evidence type="ECO:0000313" key="1">
    <source>
        <dbReference type="EMBL" id="NAR73933.1"/>
    </source>
</evidence>
<comment type="caution">
    <text evidence="1">The sequence shown here is derived from an EMBL/GenBank/DDBJ whole genome shotgun (WGS) entry which is preliminary data.</text>
</comment>
<gene>
    <name evidence="1" type="ORF">GPS52_10560</name>
</gene>